<keyword evidence="1" id="KW-0472">Membrane</keyword>
<dbReference type="Proteomes" id="UP001243844">
    <property type="component" value="Unassembled WGS sequence"/>
</dbReference>
<dbReference type="EMBL" id="JAVIDL010000020">
    <property type="protein sequence ID" value="MDQ8936267.1"/>
    <property type="molecule type" value="Genomic_DNA"/>
</dbReference>
<evidence type="ECO:0000313" key="3">
    <source>
        <dbReference type="Proteomes" id="UP001243844"/>
    </source>
</evidence>
<keyword evidence="1" id="KW-1133">Transmembrane helix</keyword>
<dbReference type="RefSeq" id="WP_308976251.1">
    <property type="nucleotide sequence ID" value="NZ_JAVIDL010000020.1"/>
</dbReference>
<evidence type="ECO:0000256" key="1">
    <source>
        <dbReference type="SAM" id="Phobius"/>
    </source>
</evidence>
<keyword evidence="1" id="KW-0812">Transmembrane</keyword>
<dbReference type="InterPro" id="IPR046079">
    <property type="entry name" value="DUF6097"/>
</dbReference>
<feature type="transmembrane region" description="Helical" evidence="1">
    <location>
        <begin position="69"/>
        <end position="90"/>
    </location>
</feature>
<reference evidence="2" key="1">
    <citation type="submission" date="2023-08" db="EMBL/GenBank/DDBJ databases">
        <title>Emergence of clinically-relevant ST2 carbapenem-resistant Acinetobacter baumannii strains in hospital sewages in Zhejiang, East of China.</title>
        <authorList>
            <person name="Kaichao C."/>
            <person name="Zhang R."/>
        </authorList>
    </citation>
    <scope>NUCLEOTIDE SEQUENCE</scope>
    <source>
        <strain evidence="2">M-RB-37</strain>
    </source>
</reference>
<protein>
    <submittedName>
        <fullName evidence="2">DUF6097 family protein</fullName>
    </submittedName>
</protein>
<comment type="caution">
    <text evidence="2">The sequence shown here is derived from an EMBL/GenBank/DDBJ whole genome shotgun (WGS) entry which is preliminary data.</text>
</comment>
<dbReference type="Pfam" id="PF19592">
    <property type="entry name" value="DUF6097"/>
    <property type="match status" value="1"/>
</dbReference>
<gene>
    <name evidence="2" type="ORF">RFH47_11090</name>
</gene>
<sequence length="152" mass="17616">MNNLSLLSDALDDAQYLKELHYFIEEHKLPITSKDDLDEQIIAIEQYLGQDHFIQLHAKRKKANIGTGILALPVLFYCIFLFMSRYMGFFNVDLNTATISQMIFADAIKYIWLVIAYALGFIALIAYFYKLNAQAKQQMHQVTQQLVKRTQS</sequence>
<evidence type="ECO:0000313" key="2">
    <source>
        <dbReference type="EMBL" id="MDQ8936267.1"/>
    </source>
</evidence>
<name>A0AAW8J897_9GAMM</name>
<feature type="transmembrane region" description="Helical" evidence="1">
    <location>
        <begin position="110"/>
        <end position="129"/>
    </location>
</feature>
<organism evidence="2 3">
    <name type="scientific">Acinetobacter rudis</name>
    <dbReference type="NCBI Taxonomy" id="632955"/>
    <lineage>
        <taxon>Bacteria</taxon>
        <taxon>Pseudomonadati</taxon>
        <taxon>Pseudomonadota</taxon>
        <taxon>Gammaproteobacteria</taxon>
        <taxon>Moraxellales</taxon>
        <taxon>Moraxellaceae</taxon>
        <taxon>Acinetobacter</taxon>
    </lineage>
</organism>
<proteinExistence type="predicted"/>
<accession>A0AAW8J897</accession>
<dbReference type="AlphaFoldDB" id="A0AAW8J897"/>